<evidence type="ECO:0000313" key="1">
    <source>
        <dbReference type="EMBL" id="KKN84455.1"/>
    </source>
</evidence>
<reference evidence="1" key="1">
    <citation type="journal article" date="2015" name="Nature">
        <title>Complex archaea that bridge the gap between prokaryotes and eukaryotes.</title>
        <authorList>
            <person name="Spang A."/>
            <person name="Saw J.H."/>
            <person name="Jorgensen S.L."/>
            <person name="Zaremba-Niedzwiedzka K."/>
            <person name="Martijn J."/>
            <person name="Lind A.E."/>
            <person name="van Eijk R."/>
            <person name="Schleper C."/>
            <person name="Guy L."/>
            <person name="Ettema T.J."/>
        </authorList>
    </citation>
    <scope>NUCLEOTIDE SEQUENCE</scope>
</reference>
<sequence length="294" mass="32231">MTTVNELRDDISLNVGDPMMERANRDHVLGFINRAARDAQNSGWLLRVEDAENIGLLGNEYEYDVPARFAYVKMLKIGDKNVDNASTVDTGTELGAAIADTTTTAITVDDTSIFVVNDLIQVDSEIMFITALTSATVLAVTRGYFGTTAATHDNDSSILRPLADVAFEYTIPRAYWTMRLQSGGANTKTAALGSRPQFVFNSDLFSFTAGTPVQVIGQRRPTTAYVSGDTIDDQTESFIAERATAYAARFIFAQGNAPDMNQVYLQSWANSIAFLRSHPAEFRVRPNSTRVPGR</sequence>
<gene>
    <name evidence="1" type="ORF">LCGC14_0289170</name>
</gene>
<name>A0A0F9TTT4_9ZZZZ</name>
<dbReference type="AlphaFoldDB" id="A0A0F9TTT4"/>
<protein>
    <submittedName>
        <fullName evidence="1">Uncharacterized protein</fullName>
    </submittedName>
</protein>
<organism evidence="1">
    <name type="scientific">marine sediment metagenome</name>
    <dbReference type="NCBI Taxonomy" id="412755"/>
    <lineage>
        <taxon>unclassified sequences</taxon>
        <taxon>metagenomes</taxon>
        <taxon>ecological metagenomes</taxon>
    </lineage>
</organism>
<comment type="caution">
    <text evidence="1">The sequence shown here is derived from an EMBL/GenBank/DDBJ whole genome shotgun (WGS) entry which is preliminary data.</text>
</comment>
<accession>A0A0F9TTT4</accession>
<proteinExistence type="predicted"/>
<dbReference type="EMBL" id="LAZR01000171">
    <property type="protein sequence ID" value="KKN84455.1"/>
    <property type="molecule type" value="Genomic_DNA"/>
</dbReference>